<evidence type="ECO:0000256" key="14">
    <source>
        <dbReference type="RuleBase" id="RU000696"/>
    </source>
</evidence>
<sequence length="1068" mass="115202">MPACLPACTMTSMSLNKKTINELVKDKRVLMRVDFNVPMDKEGKITNTQRIVGAIPTIKVALDKGAKSVVLMSHMGRPDGKPNTKDSLAPVAKKLEVAGNLRSLTGYRVPTPCVDNAMSASVYTTLLLAVGVTQVANTLSSPLREILLIAVCLGALWGGAVMQQVGRASAVWPFFANRGCLGLTLFLDMRKAALAPEILVLDPAEEGPSLGVVLVGGNPGIPHFYCDFGEKLQEALFAHGLEATTIYCLGYVNFPTTAEGASAREESGAASLDEEAAAISTALAFLQEQHRGAGVILLGHSIGSWLVMQHLKEASEELLAEIRHVVLAMPYLEYVYGRQSLLLRLASASSLVRFLALSATAAPVWLKGLLASAMSSSPRGSYAHEATMATFLQQPHHWSMVTGLLRTECPRLDPAIQGQGFQELAAILRRAPRPRISALFTKGDMWSPMAHYETLKGLLDPNTDEVLDLASAKWAGQATQELAVADPKGPASQLRGELPLQRRSAIAALSSLVSQFQADTVEHLKCDADKEVVSQHLLRVRLCDEDAEEPPETDLKLLTKTVAEAHHAHVSKGTKRALLGGSGAFNGALTQQRNDPNLTLAGGAWVLFALGNCTGDLEAAPGRTHFEEFFRQSLMLKHQNSIVRPVVVWRAPVAGPNDFRVWNAQVLALQPWAVGTKYDGDTIFVTDNRGFFNFIDQTVIDQTEADEEHGTSATSDEDEERDTSATSDEEDEEEEEEEANRQVVQVDAAKKPTALPWLQEVLAGLVCLMRVDAGIGAELGTAAKIRTVELGCPAHPASSAAFLQVNKMIPATVCCRFRSVPQEASVLETDAVAKKAGRPLKHEFVLSSPHLPDMAGLVAASIARTPPKSAELLGKPVTFLDECVGEKVEAACKDPAPGSGERQRYQSHPCSIMASAMSLPTQFEASMDAMKLKSSPVGSPVGADGASTFAPSEAASRVWSRQSSPDREELAPRSTPLELRSLKVALQHARLQRCPLRAWLKQQRGIAADLAALEDSESEEEADPVVARRMSLLARQFAMGLNMNEEQDDEETVHRIQMAVRALATPSA</sequence>
<reference evidence="16 17" key="1">
    <citation type="submission" date="2016-02" db="EMBL/GenBank/DDBJ databases">
        <title>Genome analysis of coral dinoflagellate symbionts highlights evolutionary adaptations to a symbiotic lifestyle.</title>
        <authorList>
            <person name="Aranda M."/>
            <person name="Li Y."/>
            <person name="Liew Y.J."/>
            <person name="Baumgarten S."/>
            <person name="Simakov O."/>
            <person name="Wilson M."/>
            <person name="Piel J."/>
            <person name="Ashoor H."/>
            <person name="Bougouffa S."/>
            <person name="Bajic V.B."/>
            <person name="Ryu T."/>
            <person name="Ravasi T."/>
            <person name="Bayer T."/>
            <person name="Micklem G."/>
            <person name="Kim H."/>
            <person name="Bhak J."/>
            <person name="Lajeunesse T.C."/>
            <person name="Voolstra C.R."/>
        </authorList>
    </citation>
    <scope>NUCLEOTIDE SEQUENCE [LARGE SCALE GENOMIC DNA]</scope>
    <source>
        <strain evidence="16 17">CCMP2467</strain>
    </source>
</reference>
<proteinExistence type="inferred from homology"/>
<evidence type="ECO:0000256" key="13">
    <source>
        <dbReference type="RuleBase" id="RU000532"/>
    </source>
</evidence>
<feature type="compositionally biased region" description="Acidic residues" evidence="15">
    <location>
        <begin position="715"/>
        <end position="738"/>
    </location>
</feature>
<evidence type="ECO:0000256" key="4">
    <source>
        <dbReference type="ARBA" id="ARBA00011245"/>
    </source>
</evidence>
<dbReference type="InterPro" id="IPR029058">
    <property type="entry name" value="AB_hydrolase_fold"/>
</dbReference>
<dbReference type="Gene3D" id="3.40.50.1820">
    <property type="entry name" value="alpha/beta hydrolase"/>
    <property type="match status" value="1"/>
</dbReference>
<feature type="region of interest" description="Disordered" evidence="15">
    <location>
        <begin position="933"/>
        <end position="973"/>
    </location>
</feature>
<keyword evidence="8" id="KW-0547">Nucleotide-binding</keyword>
<comment type="catalytic activity">
    <reaction evidence="13">
        <text>(2R)-3-phosphoglycerate + ATP = (2R)-3-phospho-glyceroyl phosphate + ADP</text>
        <dbReference type="Rhea" id="RHEA:14801"/>
        <dbReference type="ChEBI" id="CHEBI:30616"/>
        <dbReference type="ChEBI" id="CHEBI:57604"/>
        <dbReference type="ChEBI" id="CHEBI:58272"/>
        <dbReference type="ChEBI" id="CHEBI:456216"/>
        <dbReference type="EC" id="2.7.2.3"/>
    </reaction>
</comment>
<dbReference type="GO" id="GO:0005829">
    <property type="term" value="C:cytosol"/>
    <property type="evidence" value="ECO:0007669"/>
    <property type="project" value="TreeGrafter"/>
</dbReference>
<dbReference type="InterPro" id="IPR015824">
    <property type="entry name" value="Phosphoglycerate_kinase_N"/>
</dbReference>
<evidence type="ECO:0000256" key="15">
    <source>
        <dbReference type="SAM" id="MobiDB-lite"/>
    </source>
</evidence>
<keyword evidence="6 13" id="KW-0808">Transferase</keyword>
<dbReference type="GO" id="GO:0019915">
    <property type="term" value="P:lipid storage"/>
    <property type="evidence" value="ECO:0007669"/>
    <property type="project" value="InterPro"/>
</dbReference>
<dbReference type="PANTHER" id="PTHR11406:SF0">
    <property type="entry name" value="PHOSPHOGLYCERATE KINASE"/>
    <property type="match status" value="1"/>
</dbReference>
<dbReference type="InterPro" id="IPR036043">
    <property type="entry name" value="Phosphoglycerate_kinase_sf"/>
</dbReference>
<evidence type="ECO:0000256" key="12">
    <source>
        <dbReference type="ARBA" id="ARBA00023152"/>
    </source>
</evidence>
<dbReference type="GO" id="GO:0043531">
    <property type="term" value="F:ADP binding"/>
    <property type="evidence" value="ECO:0007669"/>
    <property type="project" value="TreeGrafter"/>
</dbReference>
<dbReference type="GO" id="GO:0006094">
    <property type="term" value="P:gluconeogenesis"/>
    <property type="evidence" value="ECO:0007669"/>
    <property type="project" value="TreeGrafter"/>
</dbReference>
<comment type="cofactor">
    <cofactor evidence="1">
        <name>Mg(2+)</name>
        <dbReference type="ChEBI" id="CHEBI:18420"/>
    </cofactor>
</comment>
<evidence type="ECO:0000256" key="6">
    <source>
        <dbReference type="ARBA" id="ARBA00022679"/>
    </source>
</evidence>
<dbReference type="Proteomes" id="UP000186817">
    <property type="component" value="Unassembled WGS sequence"/>
</dbReference>
<dbReference type="PROSITE" id="PS00111">
    <property type="entry name" value="PGLYCERATE_KINASE"/>
    <property type="match status" value="1"/>
</dbReference>
<name>A0A1Q9EPD6_SYMMI</name>
<dbReference type="FunFam" id="3.40.50.1260:FF:000005">
    <property type="entry name" value="Phosphoglycerate kinase"/>
    <property type="match status" value="1"/>
</dbReference>
<comment type="similarity">
    <text evidence="3 13">Belongs to the phosphoglycerate kinase family.</text>
</comment>
<evidence type="ECO:0000256" key="11">
    <source>
        <dbReference type="ARBA" id="ARBA00022842"/>
    </source>
</evidence>
<protein>
    <recommendedName>
        <fullName evidence="5 13">Phosphoglycerate kinase</fullName>
        <ecNumber evidence="5 13">2.7.2.3</ecNumber>
    </recommendedName>
</protein>
<dbReference type="GO" id="GO:0005811">
    <property type="term" value="C:lipid droplet"/>
    <property type="evidence" value="ECO:0007669"/>
    <property type="project" value="InterPro"/>
</dbReference>
<evidence type="ECO:0000313" key="17">
    <source>
        <dbReference type="Proteomes" id="UP000186817"/>
    </source>
</evidence>
<dbReference type="GO" id="GO:0006096">
    <property type="term" value="P:glycolytic process"/>
    <property type="evidence" value="ECO:0007669"/>
    <property type="project" value="UniProtKB-UniPathway"/>
</dbReference>
<keyword evidence="7" id="KW-0479">Metal-binding</keyword>
<comment type="caution">
    <text evidence="16">The sequence shown here is derived from an EMBL/GenBank/DDBJ whole genome shotgun (WGS) entry which is preliminary data.</text>
</comment>
<dbReference type="Gene3D" id="3.40.50.1260">
    <property type="entry name" value="Phosphoglycerate kinase, N-terminal domain"/>
    <property type="match status" value="1"/>
</dbReference>
<dbReference type="InterPro" id="IPR001576">
    <property type="entry name" value="Phosphoglycerate_kinase"/>
</dbReference>
<dbReference type="InterPro" id="IPR019363">
    <property type="entry name" value="LDAH"/>
</dbReference>
<evidence type="ECO:0000256" key="7">
    <source>
        <dbReference type="ARBA" id="ARBA00022723"/>
    </source>
</evidence>
<dbReference type="EC" id="2.7.2.3" evidence="5 13"/>
<evidence type="ECO:0000256" key="3">
    <source>
        <dbReference type="ARBA" id="ARBA00008982"/>
    </source>
</evidence>
<dbReference type="GO" id="GO:0005524">
    <property type="term" value="F:ATP binding"/>
    <property type="evidence" value="ECO:0007669"/>
    <property type="project" value="UniProtKB-KW"/>
</dbReference>
<keyword evidence="11" id="KW-0460">Magnesium</keyword>
<evidence type="ECO:0000256" key="9">
    <source>
        <dbReference type="ARBA" id="ARBA00022777"/>
    </source>
</evidence>
<dbReference type="GO" id="GO:0046872">
    <property type="term" value="F:metal ion binding"/>
    <property type="evidence" value="ECO:0007669"/>
    <property type="project" value="UniProtKB-KW"/>
</dbReference>
<evidence type="ECO:0000256" key="8">
    <source>
        <dbReference type="ARBA" id="ARBA00022741"/>
    </source>
</evidence>
<dbReference type="PANTHER" id="PTHR11406">
    <property type="entry name" value="PHOSPHOGLYCERATE KINASE"/>
    <property type="match status" value="1"/>
</dbReference>
<dbReference type="GO" id="GO:0016298">
    <property type="term" value="F:lipase activity"/>
    <property type="evidence" value="ECO:0007669"/>
    <property type="project" value="InterPro"/>
</dbReference>
<comment type="subunit">
    <text evidence="4 14">Monomer.</text>
</comment>
<keyword evidence="9 13" id="KW-0418">Kinase</keyword>
<feature type="region of interest" description="Disordered" evidence="15">
    <location>
        <begin position="703"/>
        <end position="743"/>
    </location>
</feature>
<accession>A0A1Q9EPD6</accession>
<evidence type="ECO:0000256" key="1">
    <source>
        <dbReference type="ARBA" id="ARBA00001946"/>
    </source>
</evidence>
<dbReference type="GO" id="GO:0004618">
    <property type="term" value="F:phosphoglycerate kinase activity"/>
    <property type="evidence" value="ECO:0007669"/>
    <property type="project" value="UniProtKB-EC"/>
</dbReference>
<dbReference type="AlphaFoldDB" id="A0A1Q9EPD6"/>
<comment type="pathway">
    <text evidence="2 13">Carbohydrate degradation; glycolysis; pyruvate from D-glyceraldehyde 3-phosphate: step 2/5.</text>
</comment>
<keyword evidence="10" id="KW-0067">ATP-binding</keyword>
<dbReference type="EMBL" id="LSRX01000100">
    <property type="protein sequence ID" value="OLQ09293.1"/>
    <property type="molecule type" value="Genomic_DNA"/>
</dbReference>
<evidence type="ECO:0000256" key="10">
    <source>
        <dbReference type="ARBA" id="ARBA00022840"/>
    </source>
</evidence>
<dbReference type="OrthoDB" id="448051at2759"/>
<organism evidence="16 17">
    <name type="scientific">Symbiodinium microadriaticum</name>
    <name type="common">Dinoflagellate</name>
    <name type="synonym">Zooxanthella microadriatica</name>
    <dbReference type="NCBI Taxonomy" id="2951"/>
    <lineage>
        <taxon>Eukaryota</taxon>
        <taxon>Sar</taxon>
        <taxon>Alveolata</taxon>
        <taxon>Dinophyceae</taxon>
        <taxon>Suessiales</taxon>
        <taxon>Symbiodiniaceae</taxon>
        <taxon>Symbiodinium</taxon>
    </lineage>
</organism>
<dbReference type="Pfam" id="PF00162">
    <property type="entry name" value="PGK"/>
    <property type="match status" value="1"/>
</dbReference>
<dbReference type="Pfam" id="PF10230">
    <property type="entry name" value="LIDHydrolase"/>
    <property type="match status" value="1"/>
</dbReference>
<evidence type="ECO:0000256" key="2">
    <source>
        <dbReference type="ARBA" id="ARBA00004838"/>
    </source>
</evidence>
<dbReference type="UniPathway" id="UPA00109">
    <property type="reaction ID" value="UER00185"/>
</dbReference>
<evidence type="ECO:0000256" key="5">
    <source>
        <dbReference type="ARBA" id="ARBA00013061"/>
    </source>
</evidence>
<evidence type="ECO:0000313" key="16">
    <source>
        <dbReference type="EMBL" id="OLQ09293.1"/>
    </source>
</evidence>
<dbReference type="InterPro" id="IPR015911">
    <property type="entry name" value="Phosphoglycerate_kinase_CS"/>
</dbReference>
<dbReference type="SUPFAM" id="SSF53474">
    <property type="entry name" value="alpha/beta-Hydrolases"/>
    <property type="match status" value="1"/>
</dbReference>
<dbReference type="SUPFAM" id="SSF53748">
    <property type="entry name" value="Phosphoglycerate kinase"/>
    <property type="match status" value="1"/>
</dbReference>
<keyword evidence="12" id="KW-0324">Glycolysis</keyword>
<keyword evidence="17" id="KW-1185">Reference proteome</keyword>
<gene>
    <name evidence="16" type="primary">pgkA</name>
    <name evidence="16" type="ORF">AK812_SmicGene7155</name>
</gene>
<dbReference type="PRINTS" id="PR00477">
    <property type="entry name" value="PHGLYCKINASE"/>
</dbReference>